<dbReference type="SUPFAM" id="SSF55347">
    <property type="entry name" value="Glyceraldehyde-3-phosphate dehydrogenase-like, C-terminal domain"/>
    <property type="match status" value="1"/>
</dbReference>
<keyword evidence="4 6" id="KW-0560">Oxidoreductase</keyword>
<feature type="domain" description="Glucose-6-phosphate dehydrogenase C-terminal" evidence="8">
    <location>
        <begin position="189"/>
        <end position="486"/>
    </location>
</feature>
<organism evidence="9 10">
    <name type="scientific">Caulobacter segnis</name>
    <dbReference type="NCBI Taxonomy" id="88688"/>
    <lineage>
        <taxon>Bacteria</taxon>
        <taxon>Pseudomonadati</taxon>
        <taxon>Pseudomonadota</taxon>
        <taxon>Alphaproteobacteria</taxon>
        <taxon>Caulobacterales</taxon>
        <taxon>Caulobacteraceae</taxon>
        <taxon>Caulobacter</taxon>
    </lineage>
</organism>
<proteinExistence type="inferred from homology"/>
<feature type="binding site" evidence="6">
    <location>
        <position position="178"/>
    </location>
    <ligand>
        <name>substrate</name>
    </ligand>
</feature>
<evidence type="ECO:0000313" key="9">
    <source>
        <dbReference type="EMBL" id="USQ95371.1"/>
    </source>
</evidence>
<feature type="binding site" evidence="6">
    <location>
        <position position="216"/>
    </location>
    <ligand>
        <name>substrate</name>
    </ligand>
</feature>
<dbReference type="EC" id="1.1.1.49" evidence="6"/>
<evidence type="ECO:0000256" key="5">
    <source>
        <dbReference type="ARBA" id="ARBA00023277"/>
    </source>
</evidence>
<feature type="binding site" evidence="6">
    <location>
        <position position="182"/>
    </location>
    <ligand>
        <name>substrate</name>
    </ligand>
</feature>
<gene>
    <name evidence="6 9" type="primary">zwf</name>
    <name evidence="9" type="ORF">MZV50_22935</name>
</gene>
<keyword evidence="2 6" id="KW-0313">Glucose metabolism</keyword>
<dbReference type="NCBIfam" id="TIGR00871">
    <property type="entry name" value="zwf"/>
    <property type="match status" value="1"/>
</dbReference>
<comment type="caution">
    <text evidence="6">Lacks conserved residue(s) required for the propagation of feature annotation.</text>
</comment>
<dbReference type="PANTHER" id="PTHR23429:SF0">
    <property type="entry name" value="GLUCOSE-6-PHOSPHATE 1-DEHYDROGENASE"/>
    <property type="match status" value="1"/>
</dbReference>
<keyword evidence="10" id="KW-1185">Reference proteome</keyword>
<comment type="similarity">
    <text evidence="6">Belongs to the glucose-6-phosphate dehydrogenase family.</text>
</comment>
<feature type="domain" description="Glucose-6-phosphate dehydrogenase NAD-binding" evidence="7">
    <location>
        <begin position="14"/>
        <end position="187"/>
    </location>
</feature>
<dbReference type="Gene3D" id="3.30.360.10">
    <property type="entry name" value="Dihydrodipicolinate Reductase, domain 2"/>
    <property type="match status" value="1"/>
</dbReference>
<keyword evidence="3 6" id="KW-0521">NADP</keyword>
<evidence type="ECO:0000256" key="4">
    <source>
        <dbReference type="ARBA" id="ARBA00023002"/>
    </source>
</evidence>
<comment type="catalytic activity">
    <reaction evidence="6">
        <text>D-glucose 6-phosphate + NADP(+) = 6-phospho-D-glucono-1,5-lactone + NADPH + H(+)</text>
        <dbReference type="Rhea" id="RHEA:15841"/>
        <dbReference type="ChEBI" id="CHEBI:15378"/>
        <dbReference type="ChEBI" id="CHEBI:57783"/>
        <dbReference type="ChEBI" id="CHEBI:57955"/>
        <dbReference type="ChEBI" id="CHEBI:58349"/>
        <dbReference type="ChEBI" id="CHEBI:61548"/>
        <dbReference type="EC" id="1.1.1.49"/>
    </reaction>
</comment>
<dbReference type="PIRSF" id="PIRSF000110">
    <property type="entry name" value="G6PD"/>
    <property type="match status" value="1"/>
</dbReference>
<evidence type="ECO:0000256" key="2">
    <source>
        <dbReference type="ARBA" id="ARBA00022526"/>
    </source>
</evidence>
<evidence type="ECO:0000256" key="6">
    <source>
        <dbReference type="HAMAP-Rule" id="MF_00966"/>
    </source>
</evidence>
<accession>A0ABY4ZRN6</accession>
<evidence type="ECO:0000259" key="7">
    <source>
        <dbReference type="Pfam" id="PF00479"/>
    </source>
</evidence>
<dbReference type="EMBL" id="CP096040">
    <property type="protein sequence ID" value="USQ95371.1"/>
    <property type="molecule type" value="Genomic_DNA"/>
</dbReference>
<evidence type="ECO:0000259" key="8">
    <source>
        <dbReference type="Pfam" id="PF02781"/>
    </source>
</evidence>
<sequence>MTQRPPLAPDASLVIFGAMGDLARRLLAPSLANLRRDGLIGEGLSVIGVSHGEGNDEDLAKALGEFIPPDDAAAKSAWSALRGGITYLQGDFTEPATFQALADKLKGQANVVFYLATSPSFFAEIVEGLGHADLLDESEGFRRVVIEKPFGVDLESAKALNARLLKVATEEQLYRIDHFLGKDTVRNILVARFGNSLLEAVWNNRFIDHIQITAAETIGVGTRGKFYDATGALRDMVPNHLFKLLAMVGMEAPNSFDAEAVRAERARVIGAIRPPSPEDAKTNMARGRYTAGQAAGKPLKDYVAESDVAADGDTETYVALKLEVDTWRLASVPIYLRTGKAMSTHDTEIVIAFKPPALALFRESEGPTPANQLILQIGPDEGITLDFVAKAPGPLANTAPVSMAFRYKDHFEMGGSTGYETLIYDVLIGDPSLFQRGDEIEAAWRAVQPFLTLMAQGDAPLEDYAAGSDGPAGADALMARDGRQWHRLGS</sequence>
<protein>
    <recommendedName>
        <fullName evidence="6">Glucose-6-phosphate 1-dehydrogenase</fullName>
        <shortName evidence="6">G6PD</shortName>
        <ecNumber evidence="6">1.1.1.49</ecNumber>
    </recommendedName>
</protein>
<dbReference type="SUPFAM" id="SSF51735">
    <property type="entry name" value="NAD(P)-binding Rossmann-fold domains"/>
    <property type="match status" value="1"/>
</dbReference>
<comment type="function">
    <text evidence="6">Catalyzes the oxidation of glucose 6-phosphate to 6-phosphogluconolactone.</text>
</comment>
<feature type="binding site" evidence="6">
    <location>
        <position position="235"/>
    </location>
    <ligand>
        <name>substrate</name>
    </ligand>
</feature>
<feature type="active site" description="Proton acceptor" evidence="6">
    <location>
        <position position="240"/>
    </location>
</feature>
<name>A0ABY4ZRN6_9CAUL</name>
<dbReference type="InterPro" id="IPR022675">
    <property type="entry name" value="G6P_DH_C"/>
</dbReference>
<feature type="binding site" evidence="6">
    <location>
        <position position="148"/>
    </location>
    <ligand>
        <name>NADP(+)</name>
        <dbReference type="ChEBI" id="CHEBI:58349"/>
    </ligand>
</feature>
<dbReference type="PRINTS" id="PR00079">
    <property type="entry name" value="G6PDHDRGNASE"/>
</dbReference>
<dbReference type="Proteomes" id="UP001057520">
    <property type="component" value="Chromosome"/>
</dbReference>
<evidence type="ECO:0000256" key="3">
    <source>
        <dbReference type="ARBA" id="ARBA00022857"/>
    </source>
</evidence>
<dbReference type="Gene3D" id="3.40.50.720">
    <property type="entry name" value="NAD(P)-binding Rossmann-like Domain"/>
    <property type="match status" value="1"/>
</dbReference>
<dbReference type="HAMAP" id="MF_00966">
    <property type="entry name" value="G6PD"/>
    <property type="match status" value="1"/>
</dbReference>
<feature type="binding site" evidence="6">
    <location>
        <position position="340"/>
    </location>
    <ligand>
        <name>substrate</name>
    </ligand>
</feature>
<dbReference type="InterPro" id="IPR036291">
    <property type="entry name" value="NAD(P)-bd_dom_sf"/>
</dbReference>
<dbReference type="Pfam" id="PF02781">
    <property type="entry name" value="G6PD_C"/>
    <property type="match status" value="1"/>
</dbReference>
<reference evidence="9 10" key="1">
    <citation type="submission" date="2022-04" db="EMBL/GenBank/DDBJ databases">
        <title>Genome sequence of soybean root-associated Caulobacter segnis RL271.</title>
        <authorList>
            <person name="Longley R."/>
            <person name="Bonito G."/>
            <person name="Trigodet F."/>
            <person name="Crosson S."/>
            <person name="Fiebig A."/>
        </authorList>
    </citation>
    <scope>NUCLEOTIDE SEQUENCE [LARGE SCALE GENOMIC DNA]</scope>
    <source>
        <strain evidence="9 10">RL271</strain>
    </source>
</reference>
<dbReference type="InterPro" id="IPR001282">
    <property type="entry name" value="G6P_DH"/>
</dbReference>
<evidence type="ECO:0000256" key="1">
    <source>
        <dbReference type="ARBA" id="ARBA00004937"/>
    </source>
</evidence>
<comment type="pathway">
    <text evidence="1 6">Carbohydrate degradation; pentose phosphate pathway; D-ribulose 5-phosphate from D-glucose 6-phosphate (oxidative stage): step 1/3.</text>
</comment>
<dbReference type="PANTHER" id="PTHR23429">
    <property type="entry name" value="GLUCOSE-6-PHOSPHATE 1-DEHYDROGENASE G6PD"/>
    <property type="match status" value="1"/>
</dbReference>
<dbReference type="InterPro" id="IPR022674">
    <property type="entry name" value="G6P_DH_NAD-bd"/>
</dbReference>
<feature type="binding site" evidence="6">
    <location>
        <begin position="91"/>
        <end position="92"/>
    </location>
    <ligand>
        <name>NADP(+)</name>
        <dbReference type="ChEBI" id="CHEBI:58349"/>
    </ligand>
</feature>
<dbReference type="Pfam" id="PF00479">
    <property type="entry name" value="G6PD_N"/>
    <property type="match status" value="1"/>
</dbReference>
<evidence type="ECO:0000313" key="10">
    <source>
        <dbReference type="Proteomes" id="UP001057520"/>
    </source>
</evidence>
<keyword evidence="5 6" id="KW-0119">Carbohydrate metabolism</keyword>